<evidence type="ECO:0000313" key="2">
    <source>
        <dbReference type="EMBL" id="NGO54304.1"/>
    </source>
</evidence>
<evidence type="ECO:0000313" key="3">
    <source>
        <dbReference type="Proteomes" id="UP001642900"/>
    </source>
</evidence>
<reference evidence="2 3" key="1">
    <citation type="submission" date="2020-02" db="EMBL/GenBank/DDBJ databases">
        <title>Genome sequence of strain CCNWXJ40-4.</title>
        <authorList>
            <person name="Gao J."/>
            <person name="Sun J."/>
        </authorList>
    </citation>
    <scope>NUCLEOTIDE SEQUENCE [LARGE SCALE GENOMIC DNA]</scope>
    <source>
        <strain evidence="2 3">CCNWXJ 40-4</strain>
    </source>
</reference>
<protein>
    <recommendedName>
        <fullName evidence="1">PRTase-CE domain-containing protein</fullName>
    </recommendedName>
</protein>
<dbReference type="RefSeq" id="WP_165032493.1">
    <property type="nucleotide sequence ID" value="NZ_JAAKZF010000048.1"/>
</dbReference>
<dbReference type="EMBL" id="JAAKZF010000048">
    <property type="protein sequence ID" value="NGO54304.1"/>
    <property type="molecule type" value="Genomic_DNA"/>
</dbReference>
<name>A0A6G4WI71_9HYPH</name>
<proteinExistence type="predicted"/>
<comment type="caution">
    <text evidence="2">The sequence shown here is derived from an EMBL/GenBank/DDBJ whole genome shotgun (WGS) entry which is preliminary data.</text>
</comment>
<sequence>MIIDDVVATGRSLARNVTEFVQAHVTLLAETQPLIVVHSLFATEQGIDSVRTAISALAYDRIDFRAGEILTEDAFAFAGETGVFGTVGDRDRAKALAEDIGTTIYPNNPLGYGGRGLLLVLPMTVPNNTLPILHSRSRIGTPGWQPLFERLVN</sequence>
<feature type="domain" description="PRTase-CE" evidence="1">
    <location>
        <begin position="2"/>
        <end position="150"/>
    </location>
</feature>
<gene>
    <name evidence="2" type="ORF">G6N73_24765</name>
</gene>
<dbReference type="AlphaFoldDB" id="A0A6G4WI71"/>
<dbReference type="Proteomes" id="UP001642900">
    <property type="component" value="Unassembled WGS sequence"/>
</dbReference>
<accession>A0A6G4WI71</accession>
<dbReference type="InterPro" id="IPR056920">
    <property type="entry name" value="PRTase-CE"/>
</dbReference>
<keyword evidence="3" id="KW-1185">Reference proteome</keyword>
<organism evidence="2 3">
    <name type="scientific">Allomesorhizobium camelthorni</name>
    <dbReference type="NCBI Taxonomy" id="475069"/>
    <lineage>
        <taxon>Bacteria</taxon>
        <taxon>Pseudomonadati</taxon>
        <taxon>Pseudomonadota</taxon>
        <taxon>Alphaproteobacteria</taxon>
        <taxon>Hyphomicrobiales</taxon>
        <taxon>Phyllobacteriaceae</taxon>
        <taxon>Allomesorhizobium</taxon>
    </lineage>
</organism>
<dbReference type="Pfam" id="PF24390">
    <property type="entry name" value="PRTase-CE"/>
    <property type="match status" value="1"/>
</dbReference>
<evidence type="ECO:0000259" key="1">
    <source>
        <dbReference type="Pfam" id="PF24390"/>
    </source>
</evidence>